<comment type="caution">
    <text evidence="3">The sequence shown here is derived from an EMBL/GenBank/DDBJ whole genome shotgun (WGS) entry which is preliminary data.</text>
</comment>
<reference evidence="3 4" key="1">
    <citation type="journal article" date="2017" name="BMC Genomics">
        <title>Whole-genome assembly of Babesia ovata and comparative genomics between closely related pathogens.</title>
        <authorList>
            <person name="Yamagishi J."/>
            <person name="Asada M."/>
            <person name="Hakimi H."/>
            <person name="Tanaka T.Q."/>
            <person name="Sugimoto C."/>
            <person name="Kawazu S."/>
        </authorList>
    </citation>
    <scope>NUCLEOTIDE SEQUENCE [LARGE SCALE GENOMIC DNA]</scope>
    <source>
        <strain evidence="3 4">Miyake</strain>
    </source>
</reference>
<feature type="region of interest" description="Disordered" evidence="2">
    <location>
        <begin position="314"/>
        <end position="356"/>
    </location>
</feature>
<dbReference type="PANTHER" id="PTHR37027:SF2">
    <property type="entry name" value="CHROMOSOME UNDETERMINED SCAFFOLD_148, WHOLE GENOME SHOTGUN SEQUENCE"/>
    <property type="match status" value="1"/>
</dbReference>
<dbReference type="EMBL" id="BDSA01000001">
    <property type="protein sequence ID" value="GBE58573.1"/>
    <property type="molecule type" value="Genomic_DNA"/>
</dbReference>
<dbReference type="OrthoDB" id="298686at2759"/>
<dbReference type="GeneID" id="39872343"/>
<keyword evidence="1" id="KW-0175">Coiled coil</keyword>
<name>A0A2H6K6E9_9APIC</name>
<evidence type="ECO:0000313" key="3">
    <source>
        <dbReference type="EMBL" id="GBE58573.1"/>
    </source>
</evidence>
<evidence type="ECO:0000256" key="1">
    <source>
        <dbReference type="SAM" id="Coils"/>
    </source>
</evidence>
<organism evidence="3 4">
    <name type="scientific">Babesia ovata</name>
    <dbReference type="NCBI Taxonomy" id="189622"/>
    <lineage>
        <taxon>Eukaryota</taxon>
        <taxon>Sar</taxon>
        <taxon>Alveolata</taxon>
        <taxon>Apicomplexa</taxon>
        <taxon>Aconoidasida</taxon>
        <taxon>Piroplasmida</taxon>
        <taxon>Babesiidae</taxon>
        <taxon>Babesia</taxon>
    </lineage>
</organism>
<dbReference type="VEuPathDB" id="PiroplasmaDB:BOVATA_000660"/>
<evidence type="ECO:0000256" key="2">
    <source>
        <dbReference type="SAM" id="MobiDB-lite"/>
    </source>
</evidence>
<dbReference type="Proteomes" id="UP000236319">
    <property type="component" value="Unassembled WGS sequence"/>
</dbReference>
<dbReference type="AlphaFoldDB" id="A0A2H6K6E9"/>
<feature type="coiled-coil region" evidence="1">
    <location>
        <begin position="115"/>
        <end position="142"/>
    </location>
</feature>
<keyword evidence="4" id="KW-1185">Reference proteome</keyword>
<protein>
    <submittedName>
        <fullName evidence="3">Uncharacterized protein</fullName>
    </submittedName>
</protein>
<dbReference type="PANTHER" id="PTHR37027">
    <property type="entry name" value="KDE4"/>
    <property type="match status" value="1"/>
</dbReference>
<accession>A0A2H6K6E9</accession>
<dbReference type="InterPro" id="IPR038835">
    <property type="entry name" value="Giardin_beta-like"/>
</dbReference>
<sequence length="356" mass="40165">MVHTDRRTQQQQRVQRVSIALKFALAQKFVIVPCIVQRRGRLPIANQTGNGQPRISDGTAPGDLNRRQIACSKGTRQIRTLPTTWWISVQERVKKLEDSLCGLQSNVESKRSNILEEIYQKINNLETKIAESEAQERRACSETNKKVGDNASNNHPQIDAIQRSVTAAKAKHEAETKEAVVKMEAVYQRFTETLRAEKEQWKQVENDAINDINSHIKRIRDDLEEMKKSKTHLASYLRQYIDNELPQLKLRVAAAGDDIAAMEKTIITNTHDDLLTLASFIKQETMQLNEMKRSTMLEVNKNSEVVKAQLAKVRSTRARGTHTHATEIGEPNGGDPQKARDAALGSADTAREIEAL</sequence>
<dbReference type="RefSeq" id="XP_028864816.1">
    <property type="nucleotide sequence ID" value="XM_029008983.1"/>
</dbReference>
<proteinExistence type="predicted"/>
<evidence type="ECO:0000313" key="4">
    <source>
        <dbReference type="Proteomes" id="UP000236319"/>
    </source>
</evidence>
<gene>
    <name evidence="3" type="ORF">BOVATA_000660</name>
</gene>